<feature type="region of interest" description="Disordered" evidence="1">
    <location>
        <begin position="33"/>
        <end position="82"/>
    </location>
</feature>
<evidence type="ECO:0000256" key="1">
    <source>
        <dbReference type="SAM" id="MobiDB-lite"/>
    </source>
</evidence>
<protein>
    <submittedName>
        <fullName evidence="2">Uncharacterized protein</fullName>
    </submittedName>
</protein>
<accession>A0A0E1W9I9</accession>
<dbReference type="HOGENOM" id="CLU_164568_0_0_4"/>
<dbReference type="Proteomes" id="UP000001812">
    <property type="component" value="Chromosome I"/>
</dbReference>
<gene>
    <name evidence="2" type="ORF">BURPS1710A_2627</name>
</gene>
<sequence length="96" mass="10498">MRFARQSDACARRDPYRFVTACSSRARCARGFPQGSRYAVKPRRRPDPTLGGPPQAPQAPKRPARAVRADDARAARGKPAHASVCYTKSGARPGLY</sequence>
<name>A0A0E1W9I9_BURPE</name>
<evidence type="ECO:0000313" key="2">
    <source>
        <dbReference type="EMBL" id="EET09893.1"/>
    </source>
</evidence>
<dbReference type="RefSeq" id="WP_004527113.1">
    <property type="nucleotide sequence ID" value="NZ_CM000832.1"/>
</dbReference>
<dbReference type="AlphaFoldDB" id="A0A0E1W9I9"/>
<proteinExistence type="predicted"/>
<dbReference type="EMBL" id="CM000832">
    <property type="protein sequence ID" value="EET09893.1"/>
    <property type="molecule type" value="Genomic_DNA"/>
</dbReference>
<reference evidence="2" key="1">
    <citation type="submission" date="2009-05" db="EMBL/GenBank/DDBJ databases">
        <authorList>
            <person name="Harkins D.M."/>
            <person name="DeShazer D."/>
            <person name="Woods D.E."/>
            <person name="Brinkac L.M."/>
            <person name="Brown K.A."/>
            <person name="Hung G.C."/>
            <person name="Tuanyok A."/>
            <person name="Zhang B."/>
            <person name="Nierman W.C."/>
        </authorList>
    </citation>
    <scope>NUCLEOTIDE SEQUENCE [LARGE SCALE GENOMIC DNA]</scope>
    <source>
        <strain evidence="2">1710a</strain>
    </source>
</reference>
<organism evidence="2">
    <name type="scientific">Burkholderia pseudomallei 1710a</name>
    <dbReference type="NCBI Taxonomy" id="320371"/>
    <lineage>
        <taxon>Bacteria</taxon>
        <taxon>Pseudomonadati</taxon>
        <taxon>Pseudomonadota</taxon>
        <taxon>Betaproteobacteria</taxon>
        <taxon>Burkholderiales</taxon>
        <taxon>Burkholderiaceae</taxon>
        <taxon>Burkholderia</taxon>
        <taxon>pseudomallei group</taxon>
    </lineage>
</organism>